<name>A0A975UUQ1_9CAUD</name>
<reference evidence="2" key="1">
    <citation type="submission" date="2021-07" db="EMBL/GenBank/DDBJ databases">
        <title>Complete genome sequence and phylogenomic analysis of the two lytic bacteriophage isolated from terrestrial biotopes of Antarctica.</title>
        <authorList>
            <person name="Holovan V."/>
            <person name="Rabalski L."/>
            <person name="Zlatohurska M."/>
            <person name="Andriichuk O."/>
            <person name="Budzanivska I."/>
            <person name="Shevchenko O."/>
            <person name="Gupalo A."/>
        </authorList>
    </citation>
    <scope>NUCLEOTIDE SEQUENCE</scope>
</reference>
<protein>
    <submittedName>
        <fullName evidence="2">Uncharacterized protein</fullName>
    </submittedName>
</protein>
<feature type="transmembrane region" description="Helical" evidence="1">
    <location>
        <begin position="26"/>
        <end position="42"/>
    </location>
</feature>
<keyword evidence="1" id="KW-0812">Transmembrane</keyword>
<evidence type="ECO:0000256" key="1">
    <source>
        <dbReference type="SAM" id="Phobius"/>
    </source>
</evidence>
<keyword evidence="1" id="KW-0472">Membrane</keyword>
<proteinExistence type="predicted"/>
<sequence length="43" mass="4552">MVAVMCMLWVLNTVLACTNSNRAWAANSIASCVLTVILVGVLV</sequence>
<evidence type="ECO:0000313" key="3">
    <source>
        <dbReference type="Proteomes" id="UP001058093"/>
    </source>
</evidence>
<organism evidence="2 3">
    <name type="scientific">Pseudomonas phage UAVern</name>
    <dbReference type="NCBI Taxonomy" id="2856997"/>
    <lineage>
        <taxon>Viruses</taxon>
        <taxon>Duplodnaviria</taxon>
        <taxon>Heunggongvirae</taxon>
        <taxon>Uroviricota</taxon>
        <taxon>Caudoviricetes</taxon>
        <taxon>Vandenendeviridae</taxon>
        <taxon>Gorskivirinae</taxon>
        <taxon>Uavernvirus</taxon>
        <taxon>Uavernvirus uavern</taxon>
    </lineage>
</organism>
<gene>
    <name evidence="2" type="ORF">uav_042</name>
</gene>
<evidence type="ECO:0000313" key="2">
    <source>
        <dbReference type="EMBL" id="QYW06573.1"/>
    </source>
</evidence>
<dbReference type="Proteomes" id="UP001058093">
    <property type="component" value="Segment"/>
</dbReference>
<keyword evidence="3" id="KW-1185">Reference proteome</keyword>
<dbReference type="EMBL" id="MZ605293">
    <property type="protein sequence ID" value="QYW06573.1"/>
    <property type="molecule type" value="Genomic_DNA"/>
</dbReference>
<keyword evidence="1" id="KW-1133">Transmembrane helix</keyword>
<accession>A0A975UUQ1</accession>